<proteinExistence type="predicted"/>
<dbReference type="Proteomes" id="UP000050795">
    <property type="component" value="Unassembled WGS sequence"/>
</dbReference>
<reference evidence="1" key="1">
    <citation type="submission" date="2022-06" db="EMBL/GenBank/DDBJ databases">
        <authorList>
            <person name="Berger JAMES D."/>
            <person name="Berger JAMES D."/>
        </authorList>
    </citation>
    <scope>NUCLEOTIDE SEQUENCE [LARGE SCALE GENOMIC DNA]</scope>
</reference>
<reference evidence="2" key="2">
    <citation type="submission" date="2023-11" db="UniProtKB">
        <authorList>
            <consortium name="WormBaseParasite"/>
        </authorList>
    </citation>
    <scope>IDENTIFICATION</scope>
</reference>
<dbReference type="SUPFAM" id="SSF47473">
    <property type="entry name" value="EF-hand"/>
    <property type="match status" value="1"/>
</dbReference>
<dbReference type="InterPro" id="IPR037177">
    <property type="entry name" value="DLC_sf"/>
</dbReference>
<name>A0AA85JZX2_TRIRE</name>
<dbReference type="Pfam" id="PF01221">
    <property type="entry name" value="Dynein_light"/>
    <property type="match status" value="1"/>
</dbReference>
<dbReference type="GO" id="GO:0030286">
    <property type="term" value="C:dynein complex"/>
    <property type="evidence" value="ECO:0007669"/>
    <property type="project" value="InterPro"/>
</dbReference>
<dbReference type="WBParaSite" id="TREG1_57460.1">
    <property type="protein sequence ID" value="TREG1_57460.1"/>
    <property type="gene ID" value="TREG1_57460"/>
</dbReference>
<dbReference type="Gene3D" id="3.30.740.10">
    <property type="entry name" value="Protein Inhibitor Of Neuronal Nitric Oxide Synthase"/>
    <property type="match status" value="1"/>
</dbReference>
<dbReference type="SUPFAM" id="SSF54648">
    <property type="entry name" value="DLC"/>
    <property type="match status" value="1"/>
</dbReference>
<dbReference type="AlphaFoldDB" id="A0AA85JZX2"/>
<protein>
    <recommendedName>
        <fullName evidence="3">EF-hand domain-containing protein</fullName>
    </recommendedName>
</protein>
<dbReference type="InterPro" id="IPR011992">
    <property type="entry name" value="EF-hand-dom_pair"/>
</dbReference>
<dbReference type="GO" id="GO:0007017">
    <property type="term" value="P:microtubule-based process"/>
    <property type="evidence" value="ECO:0007669"/>
    <property type="project" value="InterPro"/>
</dbReference>
<sequence>MEPFIDTFNAIDKSRSNVITIDQLRNYVRENHLDREMIPKWQNLFDPAGTGKITFQRFCDVLGIKPERIQSVSIKPASANLPPAGVRPEILIIMQELPLADQIRISEEAYRLAQPKDKFIEKDVSEKLKRWLDATYGRHWHVTLVKGSYWTTYTHTPNWSFHFKIDQHSFIVYRTQE</sequence>
<organism evidence="1 2">
    <name type="scientific">Trichobilharzia regenti</name>
    <name type="common">Nasal bird schistosome</name>
    <dbReference type="NCBI Taxonomy" id="157069"/>
    <lineage>
        <taxon>Eukaryota</taxon>
        <taxon>Metazoa</taxon>
        <taxon>Spiralia</taxon>
        <taxon>Lophotrochozoa</taxon>
        <taxon>Platyhelminthes</taxon>
        <taxon>Trematoda</taxon>
        <taxon>Digenea</taxon>
        <taxon>Strigeidida</taxon>
        <taxon>Schistosomatoidea</taxon>
        <taxon>Schistosomatidae</taxon>
        <taxon>Trichobilharzia</taxon>
    </lineage>
</organism>
<dbReference type="Gene3D" id="1.10.238.10">
    <property type="entry name" value="EF-hand"/>
    <property type="match status" value="1"/>
</dbReference>
<evidence type="ECO:0000313" key="2">
    <source>
        <dbReference type="WBParaSite" id="TREG1_57460.1"/>
    </source>
</evidence>
<dbReference type="CDD" id="cd21454">
    <property type="entry name" value="DLC-like_TAL"/>
    <property type="match status" value="1"/>
</dbReference>
<keyword evidence="1" id="KW-1185">Reference proteome</keyword>
<evidence type="ECO:0008006" key="3">
    <source>
        <dbReference type="Google" id="ProtNLM"/>
    </source>
</evidence>
<dbReference type="SMART" id="SM01375">
    <property type="entry name" value="Dynein_light"/>
    <property type="match status" value="1"/>
</dbReference>
<accession>A0AA85JZX2</accession>
<dbReference type="InterPro" id="IPR001372">
    <property type="entry name" value="Dynein_light_chain_typ-1/2"/>
</dbReference>
<evidence type="ECO:0000313" key="1">
    <source>
        <dbReference type="Proteomes" id="UP000050795"/>
    </source>
</evidence>